<dbReference type="RefSeq" id="WP_071925710.1">
    <property type="nucleotide sequence ID" value="NZ_CP018082.1"/>
</dbReference>
<feature type="domain" description="Ketoreductase" evidence="4">
    <location>
        <begin position="12"/>
        <end position="188"/>
    </location>
</feature>
<dbReference type="PANTHER" id="PTHR44196">
    <property type="entry name" value="DEHYDROGENASE/REDUCTASE SDR FAMILY MEMBER 7B"/>
    <property type="match status" value="1"/>
</dbReference>
<dbReference type="EMBL" id="CP018082">
    <property type="protein sequence ID" value="APE32690.1"/>
    <property type="molecule type" value="Genomic_DNA"/>
</dbReference>
<name>A0A1J0VL00_9NOCA</name>
<keyword evidence="2" id="KW-0560">Oxidoreductase</keyword>
<evidence type="ECO:0000256" key="2">
    <source>
        <dbReference type="ARBA" id="ARBA00023002"/>
    </source>
</evidence>
<evidence type="ECO:0000313" key="6">
    <source>
        <dbReference type="Proteomes" id="UP000183810"/>
    </source>
</evidence>
<dbReference type="AlphaFoldDB" id="A0A1J0VL00"/>
<evidence type="ECO:0000259" key="4">
    <source>
        <dbReference type="SMART" id="SM00822"/>
    </source>
</evidence>
<accession>A0A1J0VL00</accession>
<dbReference type="InterPro" id="IPR057326">
    <property type="entry name" value="KR_dom"/>
</dbReference>
<dbReference type="Proteomes" id="UP000183810">
    <property type="component" value="Chromosome"/>
</dbReference>
<dbReference type="OrthoDB" id="3743899at2"/>
<evidence type="ECO:0000256" key="3">
    <source>
        <dbReference type="RuleBase" id="RU000363"/>
    </source>
</evidence>
<dbReference type="GO" id="GO:0016020">
    <property type="term" value="C:membrane"/>
    <property type="evidence" value="ECO:0007669"/>
    <property type="project" value="TreeGrafter"/>
</dbReference>
<dbReference type="InterPro" id="IPR002347">
    <property type="entry name" value="SDR_fam"/>
</dbReference>
<sequence length="291" mass="30136">MSSISGPSVAGRKILITGAARGIGAALARRLAAHGAEVALLGLEPELMAEVAAECGDAPWRYCDVADRAQVERVVAALVAELGGLDVLVANAGIAKQMAMVGGDPSVLEETLAVNVLGVAYAVHAAGPHVAHAKGYVLMMSSISTAVQLPLAGAYSASAAAVEALAGTLRCELRHTGARVGVSFFAEIDTEMTSRGFGTAAVRSGLDGTSLTGVSPIGPAVAALHRAIARRRKTVVSPWWVALVLPLRPLAQLLVQRLLGARVARAVEIARTEDAPFTTPQPARPHRMERR</sequence>
<dbReference type="PRINTS" id="PR00080">
    <property type="entry name" value="SDRFAMILY"/>
</dbReference>
<dbReference type="InterPro" id="IPR036291">
    <property type="entry name" value="NAD(P)-bd_dom_sf"/>
</dbReference>
<protein>
    <submittedName>
        <fullName evidence="5">Oxidoreductase</fullName>
    </submittedName>
</protein>
<dbReference type="Pfam" id="PF00106">
    <property type="entry name" value="adh_short"/>
    <property type="match status" value="1"/>
</dbReference>
<dbReference type="Gene3D" id="3.40.50.720">
    <property type="entry name" value="NAD(P)-binding Rossmann-like Domain"/>
    <property type="match status" value="1"/>
</dbReference>
<dbReference type="SUPFAM" id="SSF51735">
    <property type="entry name" value="NAD(P)-binding Rossmann-fold domains"/>
    <property type="match status" value="1"/>
</dbReference>
<proteinExistence type="inferred from homology"/>
<dbReference type="KEGG" id="nsl:BOX37_00400"/>
<gene>
    <name evidence="5" type="ORF">BOX37_00400</name>
</gene>
<dbReference type="SMART" id="SM00822">
    <property type="entry name" value="PKS_KR"/>
    <property type="match status" value="1"/>
</dbReference>
<organism evidence="5 6">
    <name type="scientific">Nocardia mangyaensis</name>
    <dbReference type="NCBI Taxonomy" id="2213200"/>
    <lineage>
        <taxon>Bacteria</taxon>
        <taxon>Bacillati</taxon>
        <taxon>Actinomycetota</taxon>
        <taxon>Actinomycetes</taxon>
        <taxon>Mycobacteriales</taxon>
        <taxon>Nocardiaceae</taxon>
        <taxon>Nocardia</taxon>
    </lineage>
</organism>
<comment type="similarity">
    <text evidence="1 3">Belongs to the short-chain dehydrogenases/reductases (SDR) family.</text>
</comment>
<dbReference type="PRINTS" id="PR00081">
    <property type="entry name" value="GDHRDH"/>
</dbReference>
<evidence type="ECO:0000256" key="1">
    <source>
        <dbReference type="ARBA" id="ARBA00006484"/>
    </source>
</evidence>
<reference evidence="5" key="1">
    <citation type="submission" date="2016-11" db="EMBL/GenBank/DDBJ databases">
        <authorList>
            <person name="Jaros S."/>
            <person name="Januszkiewicz K."/>
            <person name="Wedrychowicz H."/>
        </authorList>
    </citation>
    <scope>NUCLEOTIDE SEQUENCE [LARGE SCALE GENOMIC DNA]</scope>
    <source>
        <strain evidence="5">Y48</strain>
    </source>
</reference>
<keyword evidence="6" id="KW-1185">Reference proteome</keyword>
<dbReference type="PANTHER" id="PTHR44196:SF1">
    <property type="entry name" value="DEHYDROGENASE_REDUCTASE SDR FAMILY MEMBER 7B"/>
    <property type="match status" value="1"/>
</dbReference>
<dbReference type="GO" id="GO:0016491">
    <property type="term" value="F:oxidoreductase activity"/>
    <property type="evidence" value="ECO:0007669"/>
    <property type="project" value="UniProtKB-KW"/>
</dbReference>
<evidence type="ECO:0000313" key="5">
    <source>
        <dbReference type="EMBL" id="APE32690.1"/>
    </source>
</evidence>